<evidence type="ECO:0000313" key="8">
    <source>
        <dbReference type="EMBL" id="CAE0135485.1"/>
    </source>
</evidence>
<dbReference type="Pfam" id="PF01061">
    <property type="entry name" value="ABC2_membrane"/>
    <property type="match status" value="1"/>
</dbReference>
<dbReference type="GO" id="GO:0005524">
    <property type="term" value="F:ATP binding"/>
    <property type="evidence" value="ECO:0007669"/>
    <property type="project" value="InterPro"/>
</dbReference>
<keyword evidence="3 6" id="KW-0812">Transmembrane</keyword>
<dbReference type="Gene3D" id="3.40.50.300">
    <property type="entry name" value="P-loop containing nucleotide triphosphate hydrolases"/>
    <property type="match status" value="1"/>
</dbReference>
<evidence type="ECO:0000256" key="5">
    <source>
        <dbReference type="ARBA" id="ARBA00023136"/>
    </source>
</evidence>
<dbReference type="SUPFAM" id="SSF52540">
    <property type="entry name" value="P-loop containing nucleoside triphosphate hydrolases"/>
    <property type="match status" value="1"/>
</dbReference>
<reference evidence="8" key="1">
    <citation type="submission" date="2021-01" db="EMBL/GenBank/DDBJ databases">
        <authorList>
            <person name="Corre E."/>
            <person name="Pelletier E."/>
            <person name="Niang G."/>
            <person name="Scheremetjew M."/>
            <person name="Finn R."/>
            <person name="Kale V."/>
            <person name="Holt S."/>
            <person name="Cochrane G."/>
            <person name="Meng A."/>
            <person name="Brown T."/>
            <person name="Cohen L."/>
        </authorList>
    </citation>
    <scope>NUCLEOTIDE SEQUENCE</scope>
    <source>
        <strain evidence="8">RCC927</strain>
    </source>
</reference>
<evidence type="ECO:0000259" key="7">
    <source>
        <dbReference type="PROSITE" id="PS50893"/>
    </source>
</evidence>
<comment type="subcellular location">
    <subcellularLocation>
        <location evidence="1">Membrane</location>
        <topology evidence="1">Multi-pass membrane protein</topology>
    </subcellularLocation>
</comment>
<dbReference type="PANTHER" id="PTHR48041">
    <property type="entry name" value="ABC TRANSPORTER G FAMILY MEMBER 28"/>
    <property type="match status" value="1"/>
</dbReference>
<dbReference type="PROSITE" id="PS00211">
    <property type="entry name" value="ABC_TRANSPORTER_1"/>
    <property type="match status" value="1"/>
</dbReference>
<dbReference type="InterPro" id="IPR050352">
    <property type="entry name" value="ABCG_transporters"/>
</dbReference>
<dbReference type="InterPro" id="IPR027417">
    <property type="entry name" value="P-loop_NTPase"/>
</dbReference>
<feature type="transmembrane region" description="Helical" evidence="6">
    <location>
        <begin position="467"/>
        <end position="489"/>
    </location>
</feature>
<dbReference type="AlphaFoldDB" id="A0A7S3BIZ3"/>
<dbReference type="PANTHER" id="PTHR48041:SF91">
    <property type="entry name" value="ABC TRANSPORTER G FAMILY MEMBER 28"/>
    <property type="match status" value="1"/>
</dbReference>
<evidence type="ECO:0000256" key="1">
    <source>
        <dbReference type="ARBA" id="ARBA00004141"/>
    </source>
</evidence>
<dbReference type="GO" id="GO:0016020">
    <property type="term" value="C:membrane"/>
    <property type="evidence" value="ECO:0007669"/>
    <property type="project" value="UniProtKB-SubCell"/>
</dbReference>
<feature type="transmembrane region" description="Helical" evidence="6">
    <location>
        <begin position="441"/>
        <end position="460"/>
    </location>
</feature>
<accession>A0A7S3BIZ3</accession>
<keyword evidence="2" id="KW-0813">Transport</keyword>
<feature type="transmembrane region" description="Helical" evidence="6">
    <location>
        <begin position="391"/>
        <end position="411"/>
    </location>
</feature>
<feature type="transmembrane region" description="Helical" evidence="6">
    <location>
        <begin position="347"/>
        <end position="371"/>
    </location>
</feature>
<name>A0A7S3BIZ3_9VIRI</name>
<feature type="transmembrane region" description="Helical" evidence="6">
    <location>
        <begin position="593"/>
        <end position="613"/>
    </location>
</feature>
<feature type="domain" description="ABC transporter" evidence="7">
    <location>
        <begin position="1"/>
        <end position="222"/>
    </location>
</feature>
<dbReference type="PROSITE" id="PS50893">
    <property type="entry name" value="ABC_TRANSPORTER_2"/>
    <property type="match status" value="1"/>
</dbReference>
<dbReference type="InterPro" id="IPR017871">
    <property type="entry name" value="ABC_transporter-like_CS"/>
</dbReference>
<keyword evidence="5 6" id="KW-0472">Membrane</keyword>
<proteinExistence type="predicted"/>
<feature type="transmembrane region" description="Helical" evidence="6">
    <location>
        <begin position="523"/>
        <end position="542"/>
    </location>
</feature>
<dbReference type="GO" id="GO:0140359">
    <property type="term" value="F:ABC-type transporter activity"/>
    <property type="evidence" value="ECO:0007669"/>
    <property type="project" value="InterPro"/>
</dbReference>
<evidence type="ECO:0000256" key="6">
    <source>
        <dbReference type="SAM" id="Phobius"/>
    </source>
</evidence>
<dbReference type="EMBL" id="HBHY01008465">
    <property type="protein sequence ID" value="CAE0135485.1"/>
    <property type="molecule type" value="Transcribed_RNA"/>
</dbReference>
<dbReference type="InterPro" id="IPR013525">
    <property type="entry name" value="ABC2_TM"/>
</dbReference>
<dbReference type="Pfam" id="PF00005">
    <property type="entry name" value="ABC_tran"/>
    <property type="match status" value="1"/>
</dbReference>
<evidence type="ECO:0000256" key="3">
    <source>
        <dbReference type="ARBA" id="ARBA00022692"/>
    </source>
</evidence>
<feature type="transmembrane region" description="Helical" evidence="6">
    <location>
        <begin position="495"/>
        <end position="516"/>
    </location>
</feature>
<organism evidence="8">
    <name type="scientific">Prasinoderma singulare</name>
    <dbReference type="NCBI Taxonomy" id="676789"/>
    <lineage>
        <taxon>Eukaryota</taxon>
        <taxon>Viridiplantae</taxon>
        <taxon>Prasinodermophyta</taxon>
        <taxon>Prasinodermophyceae</taxon>
        <taxon>Prasinodermales</taxon>
        <taxon>Prasinodermaceae</taxon>
        <taxon>Prasinoderma</taxon>
    </lineage>
</organism>
<protein>
    <recommendedName>
        <fullName evidence="7">ABC transporter domain-containing protein</fullName>
    </recommendedName>
</protein>
<keyword evidence="4 6" id="KW-1133">Transmembrane helix</keyword>
<dbReference type="GO" id="GO:0016887">
    <property type="term" value="F:ATP hydrolysis activity"/>
    <property type="evidence" value="ECO:0007669"/>
    <property type="project" value="InterPro"/>
</dbReference>
<gene>
    <name evidence="8" type="ORF">PSIN1315_LOCUS5455</name>
</gene>
<evidence type="ECO:0000256" key="4">
    <source>
        <dbReference type="ARBA" id="ARBA00022989"/>
    </source>
</evidence>
<sequence>MGPSGCGKTTLVDCISGKKTAPYEGTVLVNGGEVGTTLSRGHWSRLQSYVPQQDYGHPLSTVREEVEFVTRLRSDFYSRIAAQSGALGEELRRRDIAALLNAVGLAKVADTRVGGALVRGISGGQRRRLTLCKGIMADPAIIFMDEPTSGLSASDSEKVIRVCRKGCDAFKLTICVILHQPKQSTFELFDTLFLMVDGKMAYAGPRAGAVAHVESALGHAMPAAVNPADWLLDMVTEDVDGADKDAVVDAFEKTKAAATAEIAGDLGNCEEAAATGGGDDKGSEAPPARLQMASASKAQLEVRPIEDLVEEREAQLKARACCGGHGGFWYQLKMLLARDLRLLFRNWAELVVVVSNGLFLGFLIGAIFLSIRNKTGPDETAAAFIQYQISFLYISITTGALLSFANLPQLINDRVVYLNEHAEGLYSAAPYMLSKLVVRTITGQAGVFIFAITSFMMAGFSGTLFPFFWLALAVAYFSLDGIMAAIATVSASHEVANTLASAVLTIVFLFNGFTANAQSSPDWIIWIQYTSAAFYAFIAVATEAFENYAGYPWDCFAEREQQAFPDLCLDDDGVTVVPNGVQNIYDIKAYLKWWSIGIMALFGVTFNLAAVLAQRYLVKLDK</sequence>
<dbReference type="InterPro" id="IPR003439">
    <property type="entry name" value="ABC_transporter-like_ATP-bd"/>
</dbReference>
<evidence type="ECO:0000256" key="2">
    <source>
        <dbReference type="ARBA" id="ARBA00022448"/>
    </source>
</evidence>